<protein>
    <submittedName>
        <fullName evidence="1">Cyclic-di-GMP receptor FimW</fullName>
    </submittedName>
</protein>
<accession>A0A6M4H2W6</accession>
<evidence type="ECO:0000313" key="1">
    <source>
        <dbReference type="EMBL" id="QJR12157.1"/>
    </source>
</evidence>
<name>A0A6M4H2W6_9PROT</name>
<dbReference type="Proteomes" id="UP000501534">
    <property type="component" value="Chromosome"/>
</dbReference>
<proteinExistence type="predicted"/>
<dbReference type="EMBL" id="CP053069">
    <property type="protein sequence ID" value="QJR12157.1"/>
    <property type="molecule type" value="Genomic_DNA"/>
</dbReference>
<organism evidence="1 2">
    <name type="scientific">Usitatibacter rugosus</name>
    <dbReference type="NCBI Taxonomy" id="2732067"/>
    <lineage>
        <taxon>Bacteria</taxon>
        <taxon>Pseudomonadati</taxon>
        <taxon>Pseudomonadota</taxon>
        <taxon>Betaproteobacteria</taxon>
        <taxon>Nitrosomonadales</taxon>
        <taxon>Usitatibacteraceae</taxon>
        <taxon>Usitatibacter</taxon>
    </lineage>
</organism>
<keyword evidence="1" id="KW-0675">Receptor</keyword>
<dbReference type="KEGG" id="uru:DSM104443_03242"/>
<dbReference type="RefSeq" id="WP_171094105.1">
    <property type="nucleotide sequence ID" value="NZ_CP053069.1"/>
</dbReference>
<sequence length="523" mass="56213">MPLDLSVPVRTAPPKDLEIRPKQAKAWLEALPLAQSIEAAKMISVNLVALSRAKVDVDDRLALLEAYRPIAAVVLDELDAVYSKSPLPLSAKARECLGLAREIAAEMANGYKIAIVEKTGKLIAFGAKKQLPLLVFRAMEYSSEGLRAAYKSYTALSAGAWKEMHALYLFAAQEGIAGEVGDAETKLTINDLYAESLLLSLTDPYRLIQGEVDKAVELLRANRGLATLGTSRPATSAAAHFLVPCDTDKAPKPLTGADDPGGPNARLLDANPLVDRLRQRKSAIDSGNVSSTMSKMVSFDTMQLMLKLIVLWGDPPKRAFRRDAMDTRVAICAGLRAVSHFVAEQQRVDIAAEAEAIDSGATVPLINVPQDEASRGMLSEWDVVNSSAGGLKVHRDGSTSQGISVGEAVGIKFLGKARWTIGVVRWVTSLEDGGLEFGIQFLAPAARAVAVTPTINSTSTVKIGLLLHESEQSTEADSLLTPPATYADLREYEVEEDGTVVVVRATSLIEKTGRFELFHISPS</sequence>
<reference evidence="1 2" key="1">
    <citation type="submission" date="2020-04" db="EMBL/GenBank/DDBJ databases">
        <title>Usitatibacter rugosus gen. nov., sp. nov. and Usitatibacter palustris sp. nov., novel members of Usitatibacteraceae fam. nov. within the order Nitrosomonadales isolated from soil.</title>
        <authorList>
            <person name="Huber K.J."/>
            <person name="Neumann-Schaal M."/>
            <person name="Geppert A."/>
            <person name="Luckner M."/>
            <person name="Wanner G."/>
            <person name="Overmann J."/>
        </authorList>
    </citation>
    <scope>NUCLEOTIDE SEQUENCE [LARGE SCALE GENOMIC DNA]</scope>
    <source>
        <strain evidence="1 2">0125_3</strain>
    </source>
</reference>
<evidence type="ECO:0000313" key="2">
    <source>
        <dbReference type="Proteomes" id="UP000501534"/>
    </source>
</evidence>
<dbReference type="AlphaFoldDB" id="A0A6M4H2W6"/>
<gene>
    <name evidence="1" type="primary">fimW</name>
    <name evidence="1" type="ORF">DSM104443_03242</name>
</gene>
<keyword evidence="2" id="KW-1185">Reference proteome</keyword>